<feature type="compositionally biased region" description="Basic and acidic residues" evidence="1">
    <location>
        <begin position="97"/>
        <end position="107"/>
    </location>
</feature>
<reference evidence="2 5" key="2">
    <citation type="submission" date="2018-11" db="EMBL/GenBank/DDBJ databases">
        <title>Proposal to divide the Flavobacteriaceae and reorganize its genera based on Amino Acid Identity values calculated from whole genome sequences.</title>
        <authorList>
            <person name="Nicholson A.C."/>
            <person name="Gulvik C.A."/>
            <person name="Whitney A.M."/>
            <person name="Humrighouse B.W."/>
            <person name="Bell M."/>
            <person name="Holmes B."/>
            <person name="Steigerwalt A."/>
            <person name="Villarma A."/>
            <person name="Sheth M."/>
            <person name="Batra D."/>
            <person name="Pryor J."/>
            <person name="Bernardet J.-F."/>
            <person name="Hugo C."/>
            <person name="Kampfer P."/>
            <person name="Newman J."/>
            <person name="Mcquiston J.R."/>
        </authorList>
    </citation>
    <scope>NUCLEOTIDE SEQUENCE [LARGE SCALE GENOMIC DNA]</scope>
    <source>
        <strain evidence="2 5">G0211</strain>
    </source>
</reference>
<evidence type="ECO:0000313" key="3">
    <source>
        <dbReference type="EMBL" id="SUX43230.1"/>
    </source>
</evidence>
<feature type="region of interest" description="Disordered" evidence="1">
    <location>
        <begin position="28"/>
        <end position="66"/>
    </location>
</feature>
<accession>A0A381F9H7</accession>
<sequence>MKTKFIALSLIVAGICIASCRQDDENPAEETIQSSLKQDSTEEFQKNGNDSMVVENLETDPPRDGAHWKVDEIKTENVKVDSTLLPQFNLDNSPTDPPRDGAHWKGK</sequence>
<dbReference type="AlphaFoldDB" id="A0A381F9H7"/>
<proteinExistence type="predicted"/>
<name>A0A381F9H7_9FLAO</name>
<evidence type="ECO:0000313" key="5">
    <source>
        <dbReference type="Proteomes" id="UP000269076"/>
    </source>
</evidence>
<dbReference type="Proteomes" id="UP000254282">
    <property type="component" value="Unassembled WGS sequence"/>
</dbReference>
<protein>
    <submittedName>
        <fullName evidence="3">Uncharacterized protein</fullName>
    </submittedName>
</protein>
<evidence type="ECO:0000313" key="4">
    <source>
        <dbReference type="Proteomes" id="UP000254282"/>
    </source>
</evidence>
<evidence type="ECO:0000313" key="2">
    <source>
        <dbReference type="EMBL" id="AZA59737.1"/>
    </source>
</evidence>
<feature type="compositionally biased region" description="Polar residues" evidence="1">
    <location>
        <begin position="84"/>
        <end position="94"/>
    </location>
</feature>
<dbReference type="Proteomes" id="UP000269076">
    <property type="component" value="Chromosome"/>
</dbReference>
<feature type="region of interest" description="Disordered" evidence="1">
    <location>
        <begin position="81"/>
        <end position="107"/>
    </location>
</feature>
<gene>
    <name evidence="2" type="ORF">EG340_01155</name>
    <name evidence="3" type="ORF">NCTC13532_00235</name>
</gene>
<dbReference type="EMBL" id="CP033928">
    <property type="protein sequence ID" value="AZA59737.1"/>
    <property type="molecule type" value="Genomic_DNA"/>
</dbReference>
<evidence type="ECO:0000256" key="1">
    <source>
        <dbReference type="SAM" id="MobiDB-lite"/>
    </source>
</evidence>
<reference evidence="3 4" key="1">
    <citation type="submission" date="2018-06" db="EMBL/GenBank/DDBJ databases">
        <authorList>
            <consortium name="Pathogen Informatics"/>
            <person name="Doyle S."/>
        </authorList>
    </citation>
    <scope>NUCLEOTIDE SEQUENCE [LARGE SCALE GENOMIC DNA]</scope>
    <source>
        <strain evidence="3 4">NCTC13532</strain>
    </source>
</reference>
<dbReference type="RefSeq" id="WP_115618900.1">
    <property type="nucleotide sequence ID" value="NZ_CP033928.1"/>
</dbReference>
<organism evidence="3 4">
    <name type="scientific">Chryseobacterium indoltheticum</name>
    <dbReference type="NCBI Taxonomy" id="254"/>
    <lineage>
        <taxon>Bacteria</taxon>
        <taxon>Pseudomonadati</taxon>
        <taxon>Bacteroidota</taxon>
        <taxon>Flavobacteriia</taxon>
        <taxon>Flavobacteriales</taxon>
        <taxon>Weeksellaceae</taxon>
        <taxon>Chryseobacterium group</taxon>
        <taxon>Chryseobacterium</taxon>
    </lineage>
</organism>
<dbReference type="EMBL" id="UFVR01000004">
    <property type="protein sequence ID" value="SUX43230.1"/>
    <property type="molecule type" value="Genomic_DNA"/>
</dbReference>